<gene>
    <name evidence="1" type="ORF">DPEC_G00073640</name>
</gene>
<organism evidence="1 2">
    <name type="scientific">Dallia pectoralis</name>
    <name type="common">Alaska blackfish</name>
    <dbReference type="NCBI Taxonomy" id="75939"/>
    <lineage>
        <taxon>Eukaryota</taxon>
        <taxon>Metazoa</taxon>
        <taxon>Chordata</taxon>
        <taxon>Craniata</taxon>
        <taxon>Vertebrata</taxon>
        <taxon>Euteleostomi</taxon>
        <taxon>Actinopterygii</taxon>
        <taxon>Neopterygii</taxon>
        <taxon>Teleostei</taxon>
        <taxon>Protacanthopterygii</taxon>
        <taxon>Esociformes</taxon>
        <taxon>Umbridae</taxon>
        <taxon>Dallia</taxon>
    </lineage>
</organism>
<dbReference type="Proteomes" id="UP001157502">
    <property type="component" value="Chromosome 6"/>
</dbReference>
<proteinExistence type="predicted"/>
<keyword evidence="2" id="KW-1185">Reference proteome</keyword>
<name>A0ACC2H2P2_DALPE</name>
<reference evidence="1" key="1">
    <citation type="submission" date="2021-05" db="EMBL/GenBank/DDBJ databases">
        <authorList>
            <person name="Pan Q."/>
            <person name="Jouanno E."/>
            <person name="Zahm M."/>
            <person name="Klopp C."/>
            <person name="Cabau C."/>
            <person name="Louis A."/>
            <person name="Berthelot C."/>
            <person name="Parey E."/>
            <person name="Roest Crollius H."/>
            <person name="Montfort J."/>
            <person name="Robinson-Rechavi M."/>
            <person name="Bouchez O."/>
            <person name="Lampietro C."/>
            <person name="Lopez Roques C."/>
            <person name="Donnadieu C."/>
            <person name="Postlethwait J."/>
            <person name="Bobe J."/>
            <person name="Dillon D."/>
            <person name="Chandos A."/>
            <person name="von Hippel F."/>
            <person name="Guiguen Y."/>
        </authorList>
    </citation>
    <scope>NUCLEOTIDE SEQUENCE</scope>
    <source>
        <strain evidence="1">YG-Jan2019</strain>
    </source>
</reference>
<accession>A0ACC2H2P2</accession>
<evidence type="ECO:0000313" key="2">
    <source>
        <dbReference type="Proteomes" id="UP001157502"/>
    </source>
</evidence>
<protein>
    <submittedName>
        <fullName evidence="1">Uncharacterized protein</fullName>
    </submittedName>
</protein>
<sequence length="109" mass="11975">MATSQIMLSSLNRALLLTQSPMTTVWFGMRAAFVQYRTQRSEAASLHPANVNTPAACRRRGGRIVRKEASSLGSVCRRRMASETSPLVNAEHSPVMEDRLGRGPNGTRC</sequence>
<comment type="caution">
    <text evidence="1">The sequence shown here is derived from an EMBL/GenBank/DDBJ whole genome shotgun (WGS) entry which is preliminary data.</text>
</comment>
<dbReference type="EMBL" id="CM055733">
    <property type="protein sequence ID" value="KAJ8010303.1"/>
    <property type="molecule type" value="Genomic_DNA"/>
</dbReference>
<evidence type="ECO:0000313" key="1">
    <source>
        <dbReference type="EMBL" id="KAJ8010303.1"/>
    </source>
</evidence>